<dbReference type="Gene3D" id="2.60.120.10">
    <property type="entry name" value="Jelly Rolls"/>
    <property type="match status" value="1"/>
</dbReference>
<feature type="domain" description="HTH crp-type" evidence="5">
    <location>
        <begin position="144"/>
        <end position="207"/>
    </location>
</feature>
<dbReference type="InterPro" id="IPR050397">
    <property type="entry name" value="Env_Response_Regulators"/>
</dbReference>
<dbReference type="InterPro" id="IPR036390">
    <property type="entry name" value="WH_DNA-bd_sf"/>
</dbReference>
<accession>A0ABV0BS55</accession>
<evidence type="ECO:0000313" key="7">
    <source>
        <dbReference type="Proteomes" id="UP001409291"/>
    </source>
</evidence>
<evidence type="ECO:0000259" key="4">
    <source>
        <dbReference type="PROSITE" id="PS50042"/>
    </source>
</evidence>
<name>A0ABV0BS55_9SPHI</name>
<comment type="caution">
    <text evidence="6">The sequence shown here is derived from an EMBL/GenBank/DDBJ whole genome shotgun (WGS) entry which is preliminary data.</text>
</comment>
<gene>
    <name evidence="6" type="ORF">ABE541_08710</name>
</gene>
<dbReference type="InterPro" id="IPR012318">
    <property type="entry name" value="HTH_CRP"/>
</dbReference>
<protein>
    <submittedName>
        <fullName evidence="6">Crp/Fnr family transcriptional regulator</fullName>
    </submittedName>
</protein>
<dbReference type="EMBL" id="JBDJNQ010000003">
    <property type="protein sequence ID" value="MEN5377337.1"/>
    <property type="molecule type" value="Genomic_DNA"/>
</dbReference>
<dbReference type="SUPFAM" id="SSF51206">
    <property type="entry name" value="cAMP-binding domain-like"/>
    <property type="match status" value="1"/>
</dbReference>
<evidence type="ECO:0000256" key="1">
    <source>
        <dbReference type="ARBA" id="ARBA00023015"/>
    </source>
</evidence>
<dbReference type="InterPro" id="IPR018490">
    <property type="entry name" value="cNMP-bd_dom_sf"/>
</dbReference>
<reference evidence="6 7" key="1">
    <citation type="submission" date="2024-04" db="EMBL/GenBank/DDBJ databases">
        <title>WGS of bacteria from Torrens River.</title>
        <authorList>
            <person name="Wyrsch E.R."/>
            <person name="Drigo B."/>
        </authorList>
    </citation>
    <scope>NUCLEOTIDE SEQUENCE [LARGE SCALE GENOMIC DNA]</scope>
    <source>
        <strain evidence="6 7">TWI391</strain>
    </source>
</reference>
<keyword evidence="3" id="KW-0804">Transcription</keyword>
<dbReference type="Pfam" id="PF00027">
    <property type="entry name" value="cNMP_binding"/>
    <property type="match status" value="1"/>
</dbReference>
<evidence type="ECO:0000256" key="3">
    <source>
        <dbReference type="ARBA" id="ARBA00023163"/>
    </source>
</evidence>
<dbReference type="PANTHER" id="PTHR24567">
    <property type="entry name" value="CRP FAMILY TRANSCRIPTIONAL REGULATORY PROTEIN"/>
    <property type="match status" value="1"/>
</dbReference>
<dbReference type="SMART" id="SM00419">
    <property type="entry name" value="HTH_CRP"/>
    <property type="match status" value="1"/>
</dbReference>
<dbReference type="InterPro" id="IPR036388">
    <property type="entry name" value="WH-like_DNA-bd_sf"/>
</dbReference>
<dbReference type="InterPro" id="IPR000595">
    <property type="entry name" value="cNMP-bd_dom"/>
</dbReference>
<dbReference type="PROSITE" id="PS50042">
    <property type="entry name" value="CNMP_BINDING_3"/>
    <property type="match status" value="1"/>
</dbReference>
<evidence type="ECO:0000256" key="2">
    <source>
        <dbReference type="ARBA" id="ARBA00023125"/>
    </source>
</evidence>
<proteinExistence type="predicted"/>
<dbReference type="RefSeq" id="WP_346581121.1">
    <property type="nucleotide sequence ID" value="NZ_JBDJLH010000004.1"/>
</dbReference>
<dbReference type="SUPFAM" id="SSF46785">
    <property type="entry name" value="Winged helix' DNA-binding domain"/>
    <property type="match status" value="1"/>
</dbReference>
<dbReference type="PROSITE" id="PS51063">
    <property type="entry name" value="HTH_CRP_2"/>
    <property type="match status" value="1"/>
</dbReference>
<evidence type="ECO:0000259" key="5">
    <source>
        <dbReference type="PROSITE" id="PS51063"/>
    </source>
</evidence>
<keyword evidence="7" id="KW-1185">Reference proteome</keyword>
<sequence>MITVQQAFSGIFEKELIVEIEQVAIVKKFKAGEVIIDIGQYIKFMPLLLDGVIKIIREDKKEGELLLYFLEKGDTCAMSIACCVGAKKSEIRAIADTDTTVAMIPNQYLDGWMGHYKSWRNFILESYSNRLNEMLTTVDNIAFSQMDVRIMNYLKEKATIIQSQDIDITHQVIANDLNTSRVVVSRILKSLENQGRILLQRNNIRLL</sequence>
<dbReference type="PANTHER" id="PTHR24567:SF26">
    <property type="entry name" value="REGULATORY PROTEIN YEIL"/>
    <property type="match status" value="1"/>
</dbReference>
<dbReference type="Proteomes" id="UP001409291">
    <property type="component" value="Unassembled WGS sequence"/>
</dbReference>
<dbReference type="Pfam" id="PF13545">
    <property type="entry name" value="HTH_Crp_2"/>
    <property type="match status" value="1"/>
</dbReference>
<keyword evidence="2" id="KW-0238">DNA-binding</keyword>
<dbReference type="InterPro" id="IPR014710">
    <property type="entry name" value="RmlC-like_jellyroll"/>
</dbReference>
<keyword evidence="1" id="KW-0805">Transcription regulation</keyword>
<evidence type="ECO:0000313" key="6">
    <source>
        <dbReference type="EMBL" id="MEN5377337.1"/>
    </source>
</evidence>
<organism evidence="6 7">
    <name type="scientific">Sphingobacterium kitahiroshimense</name>
    <dbReference type="NCBI Taxonomy" id="470446"/>
    <lineage>
        <taxon>Bacteria</taxon>
        <taxon>Pseudomonadati</taxon>
        <taxon>Bacteroidota</taxon>
        <taxon>Sphingobacteriia</taxon>
        <taxon>Sphingobacteriales</taxon>
        <taxon>Sphingobacteriaceae</taxon>
        <taxon>Sphingobacterium</taxon>
    </lineage>
</organism>
<dbReference type="Gene3D" id="1.10.10.10">
    <property type="entry name" value="Winged helix-like DNA-binding domain superfamily/Winged helix DNA-binding domain"/>
    <property type="match status" value="1"/>
</dbReference>
<feature type="domain" description="Cyclic nucleotide-binding" evidence="4">
    <location>
        <begin position="8"/>
        <end position="75"/>
    </location>
</feature>
<dbReference type="CDD" id="cd00038">
    <property type="entry name" value="CAP_ED"/>
    <property type="match status" value="1"/>
</dbReference>